<evidence type="ECO:0000256" key="2">
    <source>
        <dbReference type="ARBA" id="ARBA00022670"/>
    </source>
</evidence>
<dbReference type="EMBL" id="UYRR01031027">
    <property type="protein sequence ID" value="VDK43948.1"/>
    <property type="molecule type" value="Genomic_DNA"/>
</dbReference>
<reference evidence="6 7" key="2">
    <citation type="submission" date="2018-11" db="EMBL/GenBank/DDBJ databases">
        <authorList>
            <consortium name="Pathogen Informatics"/>
        </authorList>
    </citation>
    <scope>NUCLEOTIDE SEQUENCE [LARGE SCALE GENOMIC DNA]</scope>
</reference>
<dbReference type="PROSITE" id="PS00139">
    <property type="entry name" value="THIOL_PROTEASE_CYS"/>
    <property type="match status" value="1"/>
</dbReference>
<keyword evidence="3" id="KW-0378">Hydrolase</keyword>
<feature type="domain" description="Peptidase C1A papain C-terminal" evidence="5">
    <location>
        <begin position="39"/>
        <end position="314"/>
    </location>
</feature>
<sequence length="319" mass="35751">MDIGEMAQLADHNQKMNNEQLFADTETHLRALRQHSVTLPKNFDSRERWPLCWSVHQVANQGGCGSCWAMSATSVMSDRICVASNYTLQSQVSAQDLTSCCTECGGCQGSHWALSAFTHWKEHGIVTGGNYGSSEGCKPYVVPADCGIPCSVEFYQKENTPHCEKKCQDLYAKQYDDDLTKGASAYWIRADKGSSETTPIIQSTIRKIIPESDAVEMLKREIYLYGPVLACFTVYDDFQHYSSGIYQPFTFPGAQELYGHCAKLIGWGEESDEKYWLYMNTWGRDWGEYGSIVSSLCFFRITLSEAPEEAVAGIAKVMK</sequence>
<dbReference type="AlphaFoldDB" id="A0A0M3JTJ9"/>
<dbReference type="InterPro" id="IPR038765">
    <property type="entry name" value="Papain-like_cys_pep_sf"/>
</dbReference>
<dbReference type="Gene3D" id="3.90.70.10">
    <property type="entry name" value="Cysteine proteinases"/>
    <property type="match status" value="1"/>
</dbReference>
<reference evidence="8" key="1">
    <citation type="submission" date="2017-02" db="UniProtKB">
        <authorList>
            <consortium name="WormBaseParasite"/>
        </authorList>
    </citation>
    <scope>IDENTIFICATION</scope>
</reference>
<dbReference type="GO" id="GO:0006508">
    <property type="term" value="P:proteolysis"/>
    <property type="evidence" value="ECO:0007669"/>
    <property type="project" value="UniProtKB-KW"/>
</dbReference>
<keyword evidence="2" id="KW-0645">Protease</keyword>
<dbReference type="Proteomes" id="UP000267096">
    <property type="component" value="Unassembled WGS sequence"/>
</dbReference>
<evidence type="ECO:0000256" key="4">
    <source>
        <dbReference type="ARBA" id="ARBA00022807"/>
    </source>
</evidence>
<evidence type="ECO:0000256" key="3">
    <source>
        <dbReference type="ARBA" id="ARBA00022801"/>
    </source>
</evidence>
<dbReference type="WBParaSite" id="ASIM_0001136301-mRNA-1">
    <property type="protein sequence ID" value="ASIM_0001136301-mRNA-1"/>
    <property type="gene ID" value="ASIM_0001136301"/>
</dbReference>
<dbReference type="GO" id="GO:0008234">
    <property type="term" value="F:cysteine-type peptidase activity"/>
    <property type="evidence" value="ECO:0007669"/>
    <property type="project" value="UniProtKB-KW"/>
</dbReference>
<evidence type="ECO:0000313" key="6">
    <source>
        <dbReference type="EMBL" id="VDK43948.1"/>
    </source>
</evidence>
<dbReference type="OrthoDB" id="640249at2759"/>
<dbReference type="SMART" id="SM00645">
    <property type="entry name" value="Pept_C1"/>
    <property type="match status" value="1"/>
</dbReference>
<dbReference type="InterPro" id="IPR000668">
    <property type="entry name" value="Peptidase_C1A_C"/>
</dbReference>
<keyword evidence="7" id="KW-1185">Reference proteome</keyword>
<keyword evidence="4" id="KW-0788">Thiol protease</keyword>
<evidence type="ECO:0000313" key="8">
    <source>
        <dbReference type="WBParaSite" id="ASIM_0001136301-mRNA-1"/>
    </source>
</evidence>
<gene>
    <name evidence="6" type="ORF">ASIM_LOCUS10921</name>
</gene>
<name>A0A0M3JTJ9_ANISI</name>
<dbReference type="Pfam" id="PF00112">
    <property type="entry name" value="Peptidase_C1"/>
    <property type="match status" value="1"/>
</dbReference>
<accession>A0A0M3JTJ9</accession>
<evidence type="ECO:0000256" key="1">
    <source>
        <dbReference type="ARBA" id="ARBA00008455"/>
    </source>
</evidence>
<dbReference type="InterPro" id="IPR013128">
    <property type="entry name" value="Peptidase_C1A"/>
</dbReference>
<comment type="similarity">
    <text evidence="1">Belongs to the peptidase C1 family.</text>
</comment>
<dbReference type="PRINTS" id="PR00705">
    <property type="entry name" value="PAPAIN"/>
</dbReference>
<proteinExistence type="inferred from homology"/>
<dbReference type="SUPFAM" id="SSF54001">
    <property type="entry name" value="Cysteine proteinases"/>
    <property type="match status" value="1"/>
</dbReference>
<dbReference type="InterPro" id="IPR000169">
    <property type="entry name" value="Pept_cys_AS"/>
</dbReference>
<evidence type="ECO:0000259" key="5">
    <source>
        <dbReference type="SMART" id="SM00645"/>
    </source>
</evidence>
<evidence type="ECO:0000313" key="7">
    <source>
        <dbReference type="Proteomes" id="UP000267096"/>
    </source>
</evidence>
<dbReference type="PANTHER" id="PTHR12411">
    <property type="entry name" value="CYSTEINE PROTEASE FAMILY C1-RELATED"/>
    <property type="match status" value="1"/>
</dbReference>
<organism evidence="8">
    <name type="scientific">Anisakis simplex</name>
    <name type="common">Herring worm</name>
    <dbReference type="NCBI Taxonomy" id="6269"/>
    <lineage>
        <taxon>Eukaryota</taxon>
        <taxon>Metazoa</taxon>
        <taxon>Ecdysozoa</taxon>
        <taxon>Nematoda</taxon>
        <taxon>Chromadorea</taxon>
        <taxon>Rhabditida</taxon>
        <taxon>Spirurina</taxon>
        <taxon>Ascaridomorpha</taxon>
        <taxon>Ascaridoidea</taxon>
        <taxon>Anisakidae</taxon>
        <taxon>Anisakis</taxon>
        <taxon>Anisakis simplex complex</taxon>
    </lineage>
</organism>
<protein>
    <submittedName>
        <fullName evidence="8">Pept_C1 domain-containing protein</fullName>
    </submittedName>
</protein>